<organism evidence="2 3">
    <name type="scientific">Armillaria solidipes</name>
    <dbReference type="NCBI Taxonomy" id="1076256"/>
    <lineage>
        <taxon>Eukaryota</taxon>
        <taxon>Fungi</taxon>
        <taxon>Dikarya</taxon>
        <taxon>Basidiomycota</taxon>
        <taxon>Agaricomycotina</taxon>
        <taxon>Agaricomycetes</taxon>
        <taxon>Agaricomycetidae</taxon>
        <taxon>Agaricales</taxon>
        <taxon>Marasmiineae</taxon>
        <taxon>Physalacriaceae</taxon>
        <taxon>Armillaria</taxon>
    </lineage>
</organism>
<dbReference type="AlphaFoldDB" id="A0A2H3B917"/>
<sequence>MGVKIQEIRKKKREKEEGKEERSSKEVSYNLPANSAITGLISPQRLDPSVYEQLRAVVGRTGASRVQDGVASGPGADKLLVASCMTQLLFSHHTCHAYRLAPQGRQHKWVLTVSKGIWSVLTIWDITRQQKYFNGLRKVTENGPSAFRRQWDPTQLRVVETDLRSVNITGDVKALSDDIPKTVIYNWKTEERAHLDDVGDNQHDHCLQFVFTAPTILVIRTACSITPYTAPPTCIATRSFG</sequence>
<gene>
    <name evidence="2" type="ORF">ARMSODRAFT_1065520</name>
</gene>
<dbReference type="STRING" id="1076256.A0A2H3B917"/>
<evidence type="ECO:0000313" key="2">
    <source>
        <dbReference type="EMBL" id="PBK61087.1"/>
    </source>
</evidence>
<feature type="region of interest" description="Disordered" evidence="1">
    <location>
        <begin position="1"/>
        <end position="27"/>
    </location>
</feature>
<protein>
    <submittedName>
        <fullName evidence="2">Uncharacterized protein</fullName>
    </submittedName>
</protein>
<keyword evidence="3" id="KW-1185">Reference proteome</keyword>
<name>A0A2H3B917_9AGAR</name>
<dbReference type="EMBL" id="KZ293479">
    <property type="protein sequence ID" value="PBK61087.1"/>
    <property type="molecule type" value="Genomic_DNA"/>
</dbReference>
<feature type="compositionally biased region" description="Basic and acidic residues" evidence="1">
    <location>
        <begin position="14"/>
        <end position="25"/>
    </location>
</feature>
<evidence type="ECO:0000256" key="1">
    <source>
        <dbReference type="SAM" id="MobiDB-lite"/>
    </source>
</evidence>
<dbReference type="Proteomes" id="UP000218334">
    <property type="component" value="Unassembled WGS sequence"/>
</dbReference>
<reference evidence="3" key="1">
    <citation type="journal article" date="2017" name="Nat. Ecol. Evol.">
        <title>Genome expansion and lineage-specific genetic innovations in the forest pathogenic fungi Armillaria.</title>
        <authorList>
            <person name="Sipos G."/>
            <person name="Prasanna A.N."/>
            <person name="Walter M.C."/>
            <person name="O'Connor E."/>
            <person name="Balint B."/>
            <person name="Krizsan K."/>
            <person name="Kiss B."/>
            <person name="Hess J."/>
            <person name="Varga T."/>
            <person name="Slot J."/>
            <person name="Riley R."/>
            <person name="Boka B."/>
            <person name="Rigling D."/>
            <person name="Barry K."/>
            <person name="Lee J."/>
            <person name="Mihaltcheva S."/>
            <person name="LaButti K."/>
            <person name="Lipzen A."/>
            <person name="Waldron R."/>
            <person name="Moloney N.M."/>
            <person name="Sperisen C."/>
            <person name="Kredics L."/>
            <person name="Vagvoelgyi C."/>
            <person name="Patrignani A."/>
            <person name="Fitzpatrick D."/>
            <person name="Nagy I."/>
            <person name="Doyle S."/>
            <person name="Anderson J.B."/>
            <person name="Grigoriev I.V."/>
            <person name="Gueldener U."/>
            <person name="Muensterkoetter M."/>
            <person name="Nagy L.G."/>
        </authorList>
    </citation>
    <scope>NUCLEOTIDE SEQUENCE [LARGE SCALE GENOMIC DNA]</scope>
    <source>
        <strain evidence="3">28-4</strain>
    </source>
</reference>
<proteinExistence type="predicted"/>
<evidence type="ECO:0000313" key="3">
    <source>
        <dbReference type="Proteomes" id="UP000218334"/>
    </source>
</evidence>
<accession>A0A2H3B917</accession>